<sequence>MIDNCSALVPGRQPLEDNAKPSDVTTSLWLETPAENPIAFNQFGTLLTQNIFIVQKNIRPLPKDFGAAFGI</sequence>
<feature type="region of interest" description="Disordered" evidence="1">
    <location>
        <begin position="1"/>
        <end position="22"/>
    </location>
</feature>
<dbReference type="Proteomes" id="UP000823561">
    <property type="component" value="Chromosome 11"/>
</dbReference>
<evidence type="ECO:0000256" key="1">
    <source>
        <dbReference type="SAM" id="MobiDB-lite"/>
    </source>
</evidence>
<gene>
    <name evidence="2" type="ORF">AALO_G00148440</name>
</gene>
<dbReference type="AlphaFoldDB" id="A0AAV6GDH5"/>
<evidence type="ECO:0000313" key="3">
    <source>
        <dbReference type="Proteomes" id="UP000823561"/>
    </source>
</evidence>
<dbReference type="EMBL" id="JADWDJ010000011">
    <property type="protein sequence ID" value="KAG5273169.1"/>
    <property type="molecule type" value="Genomic_DNA"/>
</dbReference>
<keyword evidence="3" id="KW-1185">Reference proteome</keyword>
<accession>A0AAV6GDH5</accession>
<protein>
    <submittedName>
        <fullName evidence="2">Uncharacterized protein</fullName>
    </submittedName>
</protein>
<evidence type="ECO:0000313" key="2">
    <source>
        <dbReference type="EMBL" id="KAG5273169.1"/>
    </source>
</evidence>
<proteinExistence type="predicted"/>
<name>A0AAV6GDH5_9TELE</name>
<comment type="caution">
    <text evidence="2">The sequence shown here is derived from an EMBL/GenBank/DDBJ whole genome shotgun (WGS) entry which is preliminary data.</text>
</comment>
<organism evidence="2 3">
    <name type="scientific">Alosa alosa</name>
    <name type="common">allis shad</name>
    <dbReference type="NCBI Taxonomy" id="278164"/>
    <lineage>
        <taxon>Eukaryota</taxon>
        <taxon>Metazoa</taxon>
        <taxon>Chordata</taxon>
        <taxon>Craniata</taxon>
        <taxon>Vertebrata</taxon>
        <taxon>Euteleostomi</taxon>
        <taxon>Actinopterygii</taxon>
        <taxon>Neopterygii</taxon>
        <taxon>Teleostei</taxon>
        <taxon>Clupei</taxon>
        <taxon>Clupeiformes</taxon>
        <taxon>Clupeoidei</taxon>
        <taxon>Clupeidae</taxon>
        <taxon>Alosa</taxon>
    </lineage>
</organism>
<reference evidence="2" key="1">
    <citation type="submission" date="2020-10" db="EMBL/GenBank/DDBJ databases">
        <title>Chromosome-scale genome assembly of the Allis shad, Alosa alosa.</title>
        <authorList>
            <person name="Margot Z."/>
            <person name="Christophe K."/>
            <person name="Cabau C."/>
            <person name="Louis A."/>
            <person name="Berthelot C."/>
            <person name="Parey E."/>
            <person name="Roest Crollius H."/>
            <person name="Montfort J."/>
            <person name="Robinson-Rechavi M."/>
            <person name="Bucao C."/>
            <person name="Bouchez O."/>
            <person name="Gislard M."/>
            <person name="Lluch J."/>
            <person name="Milhes M."/>
            <person name="Lampietro C."/>
            <person name="Lopez Roques C."/>
            <person name="Donnadieu C."/>
            <person name="Braasch I."/>
            <person name="Desvignes T."/>
            <person name="Postlethwait J."/>
            <person name="Bobe J."/>
            <person name="Guiguen Y."/>
        </authorList>
    </citation>
    <scope>NUCLEOTIDE SEQUENCE</scope>
    <source>
        <strain evidence="2">M-15738</strain>
        <tissue evidence="2">Blood</tissue>
    </source>
</reference>